<dbReference type="AlphaFoldDB" id="A0A2Y8ZQE7"/>
<dbReference type="RefSeq" id="WP_109685315.1">
    <property type="nucleotide sequence ID" value="NZ_QGDN01000001.1"/>
</dbReference>
<name>A0A2Y8ZQE7_9MICO</name>
<comment type="subcellular location">
    <subcellularLocation>
        <location evidence="1">Membrane</location>
        <topology evidence="1">Multi-pass membrane protein</topology>
    </subcellularLocation>
</comment>
<evidence type="ECO:0000313" key="7">
    <source>
        <dbReference type="EMBL" id="SSA34601.1"/>
    </source>
</evidence>
<accession>A0A2Y8ZQE7</accession>
<evidence type="ECO:0000256" key="3">
    <source>
        <dbReference type="ARBA" id="ARBA00022989"/>
    </source>
</evidence>
<evidence type="ECO:0000256" key="2">
    <source>
        <dbReference type="ARBA" id="ARBA00022692"/>
    </source>
</evidence>
<sequence>MTASTATTPDARPTTDWKPWVGLAARLILGVTYLVSGAIKATNIPEAQLATRAFKILPYDLANLWGAFMPFAEIIFGLLLVLGLFTRWAAILGSLLMIAFLIGIISAWARGLSINCGCFGGGGEVGVKPNYTWDVLRDLGLLACGAWLVFFPRTKFSLDQKLWG</sequence>
<keyword evidence="4 5" id="KW-0472">Membrane</keyword>
<evidence type="ECO:0000313" key="8">
    <source>
        <dbReference type="Proteomes" id="UP000250028"/>
    </source>
</evidence>
<proteinExistence type="predicted"/>
<keyword evidence="2 5" id="KW-0812">Transmembrane</keyword>
<dbReference type="Pfam" id="PF07291">
    <property type="entry name" value="MauE"/>
    <property type="match status" value="1"/>
</dbReference>
<evidence type="ECO:0000256" key="1">
    <source>
        <dbReference type="ARBA" id="ARBA00004141"/>
    </source>
</evidence>
<reference evidence="8" key="1">
    <citation type="submission" date="2016-10" db="EMBL/GenBank/DDBJ databases">
        <authorList>
            <person name="Varghese N."/>
            <person name="Submissions S."/>
        </authorList>
    </citation>
    <scope>NUCLEOTIDE SEQUENCE [LARGE SCALE GENOMIC DNA]</scope>
    <source>
        <strain evidence="8">DSM 22951</strain>
    </source>
</reference>
<organism evidence="7 8">
    <name type="scientific">Branchiibius hedensis</name>
    <dbReference type="NCBI Taxonomy" id="672460"/>
    <lineage>
        <taxon>Bacteria</taxon>
        <taxon>Bacillati</taxon>
        <taxon>Actinomycetota</taxon>
        <taxon>Actinomycetes</taxon>
        <taxon>Micrococcales</taxon>
        <taxon>Dermacoccaceae</taxon>
        <taxon>Branchiibius</taxon>
    </lineage>
</organism>
<dbReference type="Proteomes" id="UP000250028">
    <property type="component" value="Unassembled WGS sequence"/>
</dbReference>
<evidence type="ECO:0000256" key="4">
    <source>
        <dbReference type="ARBA" id="ARBA00023136"/>
    </source>
</evidence>
<dbReference type="GO" id="GO:0030416">
    <property type="term" value="P:methylamine metabolic process"/>
    <property type="evidence" value="ECO:0007669"/>
    <property type="project" value="InterPro"/>
</dbReference>
<dbReference type="OrthoDB" id="5422529at2"/>
<gene>
    <name evidence="7" type="ORF">SAMN04489750_1926</name>
</gene>
<dbReference type="EMBL" id="UESZ01000001">
    <property type="protein sequence ID" value="SSA34601.1"/>
    <property type="molecule type" value="Genomic_DNA"/>
</dbReference>
<keyword evidence="8" id="KW-1185">Reference proteome</keyword>
<dbReference type="InterPro" id="IPR009908">
    <property type="entry name" value="Methylamine_util_MauE"/>
</dbReference>
<evidence type="ECO:0000259" key="6">
    <source>
        <dbReference type="Pfam" id="PF07291"/>
    </source>
</evidence>
<keyword evidence="3 5" id="KW-1133">Transmembrane helix</keyword>
<feature type="transmembrane region" description="Helical" evidence="5">
    <location>
        <begin position="88"/>
        <end position="109"/>
    </location>
</feature>
<feature type="domain" description="Methylamine utilisation protein MauE" evidence="6">
    <location>
        <begin position="19"/>
        <end position="150"/>
    </location>
</feature>
<feature type="transmembrane region" description="Helical" evidence="5">
    <location>
        <begin position="20"/>
        <end position="41"/>
    </location>
</feature>
<protein>
    <submittedName>
        <fullName evidence="7">DoxX protein</fullName>
    </submittedName>
</protein>
<evidence type="ECO:0000256" key="5">
    <source>
        <dbReference type="SAM" id="Phobius"/>
    </source>
</evidence>
<feature type="transmembrane region" description="Helical" evidence="5">
    <location>
        <begin position="62"/>
        <end position="82"/>
    </location>
</feature>
<dbReference type="GO" id="GO:0016020">
    <property type="term" value="C:membrane"/>
    <property type="evidence" value="ECO:0007669"/>
    <property type="project" value="UniProtKB-SubCell"/>
</dbReference>